<dbReference type="Proteomes" id="UP000836841">
    <property type="component" value="Unassembled WGS sequence"/>
</dbReference>
<evidence type="ECO:0000259" key="4">
    <source>
        <dbReference type="Pfam" id="PF00685"/>
    </source>
</evidence>
<dbReference type="Pfam" id="PF00685">
    <property type="entry name" value="Sulfotransfer_1"/>
    <property type="match status" value="1"/>
</dbReference>
<protein>
    <recommendedName>
        <fullName evidence="3">Sulfotransferase</fullName>
        <ecNumber evidence="3">2.8.2.-</ecNumber>
    </recommendedName>
</protein>
<name>A0AAU9T019_THLAR</name>
<accession>A0AAU9T019</accession>
<dbReference type="SUPFAM" id="SSF52540">
    <property type="entry name" value="P-loop containing nucleoside triphosphate hydrolases"/>
    <property type="match status" value="1"/>
</dbReference>
<comment type="similarity">
    <text evidence="1 3">Belongs to the sulfotransferase 1 family.</text>
</comment>
<dbReference type="GO" id="GO:0008146">
    <property type="term" value="F:sulfotransferase activity"/>
    <property type="evidence" value="ECO:0007669"/>
    <property type="project" value="InterPro"/>
</dbReference>
<evidence type="ECO:0000256" key="2">
    <source>
        <dbReference type="ARBA" id="ARBA00022679"/>
    </source>
</evidence>
<dbReference type="InterPro" id="IPR000863">
    <property type="entry name" value="Sulfotransferase_dom"/>
</dbReference>
<sequence>MARSLPQAKFWDGVLYKYQGYWLPSKGLKGMISLRKHFKSRDSDIILSNFSKSGTTWLKGLIFTILNRAQFAPDSATHPLLICNPHNLVPFFDLQIYDDGNKNPNIENLHNLRIFATHLPFSLLPHCISYSNCLIVYIRRNPMDQLISRWLFAVNQSPEHKEASSIEEVVKMFQEGICAFGPFWDHVLEYWNRSLEEKDRILFLKYEELKEDIISQINSLDIF</sequence>
<evidence type="ECO:0000256" key="1">
    <source>
        <dbReference type="ARBA" id="ARBA00005771"/>
    </source>
</evidence>
<dbReference type="EMBL" id="CAJVSB020000880">
    <property type="protein sequence ID" value="CAH2075755.1"/>
    <property type="molecule type" value="Genomic_DNA"/>
</dbReference>
<dbReference type="EC" id="2.8.2.-" evidence="3"/>
<proteinExistence type="inferred from homology"/>
<keyword evidence="6" id="KW-1185">Reference proteome</keyword>
<organism evidence="5 6">
    <name type="scientific">Thlaspi arvense</name>
    <name type="common">Field penny-cress</name>
    <dbReference type="NCBI Taxonomy" id="13288"/>
    <lineage>
        <taxon>Eukaryota</taxon>
        <taxon>Viridiplantae</taxon>
        <taxon>Streptophyta</taxon>
        <taxon>Embryophyta</taxon>
        <taxon>Tracheophyta</taxon>
        <taxon>Spermatophyta</taxon>
        <taxon>Magnoliopsida</taxon>
        <taxon>eudicotyledons</taxon>
        <taxon>Gunneridae</taxon>
        <taxon>Pentapetalae</taxon>
        <taxon>rosids</taxon>
        <taxon>malvids</taxon>
        <taxon>Brassicales</taxon>
        <taxon>Brassicaceae</taxon>
        <taxon>Thlaspideae</taxon>
        <taxon>Thlaspi</taxon>
    </lineage>
</organism>
<keyword evidence="2 3" id="KW-0808">Transferase</keyword>
<dbReference type="AlphaFoldDB" id="A0AAU9T019"/>
<evidence type="ECO:0000313" key="5">
    <source>
        <dbReference type="EMBL" id="CAH2075755.1"/>
    </source>
</evidence>
<dbReference type="PANTHER" id="PTHR11783">
    <property type="entry name" value="SULFOTRANSFERASE SULT"/>
    <property type="match status" value="1"/>
</dbReference>
<gene>
    <name evidence="5" type="ORF">TAV2_LOCUS22451</name>
</gene>
<evidence type="ECO:0000313" key="6">
    <source>
        <dbReference type="Proteomes" id="UP000836841"/>
    </source>
</evidence>
<dbReference type="Gene3D" id="3.40.50.300">
    <property type="entry name" value="P-loop containing nucleotide triphosphate hydrolases"/>
    <property type="match status" value="1"/>
</dbReference>
<reference evidence="5 6" key="1">
    <citation type="submission" date="2022-03" db="EMBL/GenBank/DDBJ databases">
        <authorList>
            <person name="Nunn A."/>
            <person name="Chopra R."/>
            <person name="Nunn A."/>
            <person name="Contreras Garrido A."/>
        </authorList>
    </citation>
    <scope>NUCLEOTIDE SEQUENCE [LARGE SCALE GENOMIC DNA]</scope>
</reference>
<dbReference type="InterPro" id="IPR027417">
    <property type="entry name" value="P-loop_NTPase"/>
</dbReference>
<comment type="caution">
    <text evidence="5">The sequence shown here is derived from an EMBL/GenBank/DDBJ whole genome shotgun (WGS) entry which is preliminary data.</text>
</comment>
<evidence type="ECO:0000256" key="3">
    <source>
        <dbReference type="RuleBase" id="RU361155"/>
    </source>
</evidence>
<feature type="domain" description="Sulfotransferase" evidence="4">
    <location>
        <begin position="42"/>
        <end position="220"/>
    </location>
</feature>